<dbReference type="InterPro" id="IPR000742">
    <property type="entry name" value="EGF"/>
</dbReference>
<keyword evidence="2" id="KW-1133">Transmembrane helix</keyword>
<dbReference type="EMBL" id="CAJOBI010005115">
    <property type="protein sequence ID" value="CAF4022418.1"/>
    <property type="molecule type" value="Genomic_DNA"/>
</dbReference>
<protein>
    <recommendedName>
        <fullName evidence="3">EGF-like domain-containing protein</fullName>
    </recommendedName>
</protein>
<evidence type="ECO:0000313" key="4">
    <source>
        <dbReference type="EMBL" id="CAF4022418.1"/>
    </source>
</evidence>
<dbReference type="CDD" id="cd00054">
    <property type="entry name" value="EGF_CA"/>
    <property type="match status" value="1"/>
</dbReference>
<feature type="domain" description="EGF-like" evidence="3">
    <location>
        <begin position="296"/>
        <end position="331"/>
    </location>
</feature>
<dbReference type="PANTHER" id="PTHR24033:SF151">
    <property type="entry name" value="NOTCH 2"/>
    <property type="match status" value="1"/>
</dbReference>
<comment type="caution">
    <text evidence="4">The sequence shown here is derived from an EMBL/GenBank/DDBJ whole genome shotgun (WGS) entry which is preliminary data.</text>
</comment>
<dbReference type="PANTHER" id="PTHR24033">
    <property type="entry name" value="EGF-LIKE DOMAIN-CONTAINING PROTEIN"/>
    <property type="match status" value="1"/>
</dbReference>
<feature type="disulfide bond" evidence="1">
    <location>
        <begin position="285"/>
        <end position="294"/>
    </location>
</feature>
<dbReference type="Proteomes" id="UP000676336">
    <property type="component" value="Unassembled WGS sequence"/>
</dbReference>
<dbReference type="PROSITE" id="PS01186">
    <property type="entry name" value="EGF_2"/>
    <property type="match status" value="1"/>
</dbReference>
<reference evidence="4" key="1">
    <citation type="submission" date="2021-02" db="EMBL/GenBank/DDBJ databases">
        <authorList>
            <person name="Nowell W R."/>
        </authorList>
    </citation>
    <scope>NUCLEOTIDE SEQUENCE</scope>
</reference>
<evidence type="ECO:0000256" key="2">
    <source>
        <dbReference type="SAM" id="Phobius"/>
    </source>
</evidence>
<gene>
    <name evidence="4" type="ORF">SMN809_LOCUS13101</name>
</gene>
<dbReference type="PROSITE" id="PS50026">
    <property type="entry name" value="EGF_3"/>
    <property type="match status" value="2"/>
</dbReference>
<dbReference type="PROSITE" id="PS00022">
    <property type="entry name" value="EGF_1"/>
    <property type="match status" value="2"/>
</dbReference>
<feature type="disulfide bond" evidence="1">
    <location>
        <begin position="321"/>
        <end position="330"/>
    </location>
</feature>
<evidence type="ECO:0000256" key="1">
    <source>
        <dbReference type="PROSITE-ProRule" id="PRU00076"/>
    </source>
</evidence>
<evidence type="ECO:0000313" key="5">
    <source>
        <dbReference type="Proteomes" id="UP000676336"/>
    </source>
</evidence>
<feature type="domain" description="EGF-like" evidence="3">
    <location>
        <begin position="260"/>
        <end position="295"/>
    </location>
</feature>
<accession>A0A8S2P2A9</accession>
<feature type="disulfide bond" evidence="1">
    <location>
        <begin position="264"/>
        <end position="274"/>
    </location>
</feature>
<sequence>MTIDYRHPRLYVVLSTGEIESYAIDSSQPWKKTVYHFKNVRPYFIDLHDDTLVVMTYNSSDSTFHEMWLEKFFTLVTDQYRKFHVPMFIRYIHELKYPNANTSNMVKQVCSTLSCPNDRVCISTPSYQPLCIVPGKLDLCGSSCHSRGMCSNGQCVCSNRTYTGDDCEMCRLTNSINAGCLYIGNDSQPSCMCYLSQSNRRKTPYLCTVLRADRGELEVPCDRIISPLKREQCSRLLFLEPSCESTTHSCSSPFTGNQCQIDFCQNHCQNNGRCTLNGSYVSCKCPNGFSGKQCQNNLCQLMNCKNEGKCFIEKNQAFCRCTNDFTGDYCHIQINIKWRRWIMLIIVCGILGLLIYGFIRYNSKIIRLKHLFSHHRLHEQIGLEANPVYQYLPTQENHNHDRLLEDVLSDEVETSTPTMIMNNSNSRTDEFLDDPFYVDEKQPIFSGDHLTSRSNNTGLL</sequence>
<dbReference type="SUPFAM" id="SSF57196">
    <property type="entry name" value="EGF/Laminin"/>
    <property type="match status" value="2"/>
</dbReference>
<dbReference type="SMART" id="SM00181">
    <property type="entry name" value="EGF"/>
    <property type="match status" value="2"/>
</dbReference>
<name>A0A8S2P2A9_9BILA</name>
<keyword evidence="1" id="KW-0245">EGF-like domain</keyword>
<dbReference type="AlphaFoldDB" id="A0A8S2P2A9"/>
<dbReference type="Gene3D" id="2.10.25.10">
    <property type="entry name" value="Laminin"/>
    <property type="match status" value="2"/>
</dbReference>
<keyword evidence="2" id="KW-0472">Membrane</keyword>
<comment type="caution">
    <text evidence="1">Lacks conserved residue(s) required for the propagation of feature annotation.</text>
</comment>
<dbReference type="InterPro" id="IPR051830">
    <property type="entry name" value="NOTCH_homolog"/>
</dbReference>
<organism evidence="4 5">
    <name type="scientific">Rotaria magnacalcarata</name>
    <dbReference type="NCBI Taxonomy" id="392030"/>
    <lineage>
        <taxon>Eukaryota</taxon>
        <taxon>Metazoa</taxon>
        <taxon>Spiralia</taxon>
        <taxon>Gnathifera</taxon>
        <taxon>Rotifera</taxon>
        <taxon>Eurotatoria</taxon>
        <taxon>Bdelloidea</taxon>
        <taxon>Philodinida</taxon>
        <taxon>Philodinidae</taxon>
        <taxon>Rotaria</taxon>
    </lineage>
</organism>
<evidence type="ECO:0000259" key="3">
    <source>
        <dbReference type="PROSITE" id="PS50026"/>
    </source>
</evidence>
<proteinExistence type="predicted"/>
<keyword evidence="2" id="KW-0812">Transmembrane</keyword>
<feature type="transmembrane region" description="Helical" evidence="2">
    <location>
        <begin position="341"/>
        <end position="359"/>
    </location>
</feature>
<keyword evidence="1" id="KW-1015">Disulfide bond</keyword>